<dbReference type="AlphaFoldDB" id="A0AAV9LDI1"/>
<name>A0AAV9LDI1_9SOLN</name>
<protein>
    <submittedName>
        <fullName evidence="2">Uncharacterized protein</fullName>
    </submittedName>
</protein>
<evidence type="ECO:0000313" key="3">
    <source>
        <dbReference type="Proteomes" id="UP001311915"/>
    </source>
</evidence>
<comment type="caution">
    <text evidence="2">The sequence shown here is derived from an EMBL/GenBank/DDBJ whole genome shotgun (WGS) entry which is preliminary data.</text>
</comment>
<dbReference type="Proteomes" id="UP001311915">
    <property type="component" value="Unassembled WGS sequence"/>
</dbReference>
<reference evidence="2 3" key="1">
    <citation type="submission" date="2023-10" db="EMBL/GenBank/DDBJ databases">
        <title>Genome-Wide Identification Analysis in wild type Solanum Pinnatisectum Reveals Some Genes Defensing Phytophthora Infestans.</title>
        <authorList>
            <person name="Sun C."/>
        </authorList>
    </citation>
    <scope>NUCLEOTIDE SEQUENCE [LARGE SCALE GENOMIC DNA]</scope>
    <source>
        <strain evidence="2">LQN</strain>
        <tissue evidence="2">Leaf</tissue>
    </source>
</reference>
<feature type="region of interest" description="Disordered" evidence="1">
    <location>
        <begin position="1"/>
        <end position="28"/>
    </location>
</feature>
<keyword evidence="3" id="KW-1185">Reference proteome</keyword>
<sequence>MYNDEIGQDDLRELSRKRSKQYHRNDDESKEGKLLRGILNNLEFKLNSLKVRCTTKFDPTVFGVAESMKKNLGEILKMKDTHERCEDKIFSEENRETMTDAEIEKDVVKKNDERKINGISYIFLFACVRVFQLMDIVKFISSHACMCMYKEVFLRQKALF</sequence>
<dbReference type="EMBL" id="JAWPEI010000007">
    <property type="protein sequence ID" value="KAK4722427.1"/>
    <property type="molecule type" value="Genomic_DNA"/>
</dbReference>
<evidence type="ECO:0000313" key="2">
    <source>
        <dbReference type="EMBL" id="KAK4722427.1"/>
    </source>
</evidence>
<organism evidence="2 3">
    <name type="scientific">Solanum pinnatisectum</name>
    <name type="common">tansyleaf nightshade</name>
    <dbReference type="NCBI Taxonomy" id="50273"/>
    <lineage>
        <taxon>Eukaryota</taxon>
        <taxon>Viridiplantae</taxon>
        <taxon>Streptophyta</taxon>
        <taxon>Embryophyta</taxon>
        <taxon>Tracheophyta</taxon>
        <taxon>Spermatophyta</taxon>
        <taxon>Magnoliopsida</taxon>
        <taxon>eudicotyledons</taxon>
        <taxon>Gunneridae</taxon>
        <taxon>Pentapetalae</taxon>
        <taxon>asterids</taxon>
        <taxon>lamiids</taxon>
        <taxon>Solanales</taxon>
        <taxon>Solanaceae</taxon>
        <taxon>Solanoideae</taxon>
        <taxon>Solaneae</taxon>
        <taxon>Solanum</taxon>
    </lineage>
</organism>
<evidence type="ECO:0000256" key="1">
    <source>
        <dbReference type="SAM" id="MobiDB-lite"/>
    </source>
</evidence>
<gene>
    <name evidence="2" type="ORF">R3W88_012660</name>
</gene>
<proteinExistence type="predicted"/>
<accession>A0AAV9LDI1</accession>